<feature type="region of interest" description="Disordered" evidence="1">
    <location>
        <begin position="40"/>
        <end position="62"/>
    </location>
</feature>
<accession>A0ABN7VNK1</accession>
<sequence>MNEFENYDDSINMEETSSHTEIIEDSLQEYNEITTNIVCQRDNNNNSDSSNQSDKNNNSDQNEYDIYEEIDEETDNEDYKRITLSSSLNVNSRLLDILPKLSYNSVQLLYNLPLLTENHPQIIYPYQSIITRIASILVDKSNERLIDSPFKRQIEKGMLDDIYDGKVWQEFLDKQGQPFFVGNKADARIGLAFNLDWYTPYSRVKRSCAPIYITILNFPRHIRYRSENFILAGIIPGPKEPDTSQLQNYFQPIVNELKQLWSGQLIKTTLYPVGCMFHCALIKISYDIPAAHKD</sequence>
<dbReference type="Pfam" id="PF02992">
    <property type="entry name" value="Transposase_21"/>
    <property type="match status" value="1"/>
</dbReference>
<evidence type="ECO:0000256" key="1">
    <source>
        <dbReference type="SAM" id="MobiDB-lite"/>
    </source>
</evidence>
<dbReference type="InterPro" id="IPR004242">
    <property type="entry name" value="Transposase_21"/>
</dbReference>
<protein>
    <submittedName>
        <fullName evidence="2">36398_t:CDS:1</fullName>
    </submittedName>
</protein>
<evidence type="ECO:0000313" key="3">
    <source>
        <dbReference type="Proteomes" id="UP000789901"/>
    </source>
</evidence>
<feature type="compositionally biased region" description="Low complexity" evidence="1">
    <location>
        <begin position="42"/>
        <end position="61"/>
    </location>
</feature>
<dbReference type="EMBL" id="CAJVQB010018829">
    <property type="protein sequence ID" value="CAG8788985.1"/>
    <property type="molecule type" value="Genomic_DNA"/>
</dbReference>
<name>A0ABN7VNK1_GIGMA</name>
<evidence type="ECO:0000313" key="2">
    <source>
        <dbReference type="EMBL" id="CAG8788985.1"/>
    </source>
</evidence>
<keyword evidence="3" id="KW-1185">Reference proteome</keyword>
<reference evidence="2 3" key="1">
    <citation type="submission" date="2021-06" db="EMBL/GenBank/DDBJ databases">
        <authorList>
            <person name="Kallberg Y."/>
            <person name="Tangrot J."/>
            <person name="Rosling A."/>
        </authorList>
    </citation>
    <scope>NUCLEOTIDE SEQUENCE [LARGE SCALE GENOMIC DNA]</scope>
    <source>
        <strain evidence="2 3">120-4 pot B 10/14</strain>
    </source>
</reference>
<proteinExistence type="predicted"/>
<dbReference type="Proteomes" id="UP000789901">
    <property type="component" value="Unassembled WGS sequence"/>
</dbReference>
<comment type="caution">
    <text evidence="2">The sequence shown here is derived from an EMBL/GenBank/DDBJ whole genome shotgun (WGS) entry which is preliminary data.</text>
</comment>
<gene>
    <name evidence="2" type="ORF">GMARGA_LOCUS20917</name>
</gene>
<organism evidence="2 3">
    <name type="scientific">Gigaspora margarita</name>
    <dbReference type="NCBI Taxonomy" id="4874"/>
    <lineage>
        <taxon>Eukaryota</taxon>
        <taxon>Fungi</taxon>
        <taxon>Fungi incertae sedis</taxon>
        <taxon>Mucoromycota</taxon>
        <taxon>Glomeromycotina</taxon>
        <taxon>Glomeromycetes</taxon>
        <taxon>Diversisporales</taxon>
        <taxon>Gigasporaceae</taxon>
        <taxon>Gigaspora</taxon>
    </lineage>
</organism>